<dbReference type="AlphaFoldDB" id="A0A845AC32"/>
<dbReference type="OrthoDB" id="5993054at2"/>
<accession>A0A845AC32</accession>
<feature type="region of interest" description="Disordered" evidence="1">
    <location>
        <begin position="41"/>
        <end position="70"/>
    </location>
</feature>
<evidence type="ECO:0008006" key="4">
    <source>
        <dbReference type="Google" id="ProtNLM"/>
    </source>
</evidence>
<comment type="caution">
    <text evidence="2">The sequence shown here is derived from an EMBL/GenBank/DDBJ whole genome shotgun (WGS) entry which is preliminary data.</text>
</comment>
<protein>
    <recommendedName>
        <fullName evidence="4">Porin</fullName>
    </recommendedName>
</protein>
<proteinExistence type="predicted"/>
<name>A0A845AC32_9SPHN</name>
<dbReference type="RefSeq" id="WP_160751557.1">
    <property type="nucleotide sequence ID" value="NZ_WTYA01000001.1"/>
</dbReference>
<evidence type="ECO:0000313" key="3">
    <source>
        <dbReference type="Proteomes" id="UP000439780"/>
    </source>
</evidence>
<organism evidence="2 3">
    <name type="scientific">Qipengyuania algicida</name>
    <dbReference type="NCBI Taxonomy" id="1836209"/>
    <lineage>
        <taxon>Bacteria</taxon>
        <taxon>Pseudomonadati</taxon>
        <taxon>Pseudomonadota</taxon>
        <taxon>Alphaproteobacteria</taxon>
        <taxon>Sphingomonadales</taxon>
        <taxon>Erythrobacteraceae</taxon>
        <taxon>Qipengyuania</taxon>
    </lineage>
</organism>
<dbReference type="InterPro" id="IPR023614">
    <property type="entry name" value="Porin_dom_sf"/>
</dbReference>
<dbReference type="SUPFAM" id="SSF56935">
    <property type="entry name" value="Porins"/>
    <property type="match status" value="1"/>
</dbReference>
<evidence type="ECO:0000256" key="1">
    <source>
        <dbReference type="SAM" id="MobiDB-lite"/>
    </source>
</evidence>
<dbReference type="Gene3D" id="2.40.160.10">
    <property type="entry name" value="Porin"/>
    <property type="match status" value="1"/>
</dbReference>
<gene>
    <name evidence="2" type="ORF">GRI58_00210</name>
</gene>
<feature type="compositionally biased region" description="Low complexity" evidence="1">
    <location>
        <begin position="49"/>
        <end position="70"/>
    </location>
</feature>
<dbReference type="EMBL" id="WTYA01000001">
    <property type="protein sequence ID" value="MXP27244.1"/>
    <property type="molecule type" value="Genomic_DNA"/>
</dbReference>
<feature type="region of interest" description="Disordered" evidence="1">
    <location>
        <begin position="1"/>
        <end position="23"/>
    </location>
</feature>
<keyword evidence="3" id="KW-1185">Reference proteome</keyword>
<reference evidence="2 3" key="1">
    <citation type="submission" date="2019-12" db="EMBL/GenBank/DDBJ databases">
        <title>Genomic-based taxomic classification of the family Erythrobacteraceae.</title>
        <authorList>
            <person name="Xu L."/>
        </authorList>
    </citation>
    <scope>NUCLEOTIDE SEQUENCE [LARGE SCALE GENOMIC DNA]</scope>
    <source>
        <strain evidence="2 3">KEMB 9005-328</strain>
    </source>
</reference>
<dbReference type="Proteomes" id="UP000439780">
    <property type="component" value="Unassembled WGS sequence"/>
</dbReference>
<sequence>MSTAASGPAFAQDTGETSTQAEIRKLQEQLQAMQARLQQLEEAQKQRDAVAAQAQAPASESPQLATASPVATAPAAPMVASASQARKSSDTPAWIRNTKISGKAYLNLSSINQKSDGLDTAQNGTQVDLKRFYLSVDHQFDKVFSANLTTDVRYGSHGVSNDTLVYVKKAYLQAKLSPAFVVRVGAADLPWVPFVEGIYGYRYVENVMIDRTKYGTSSDYGVHIGGTFGNGLVSYAVSAIDGLGYKTRSRNSDTLDLSGRISVEPVKNVVLAVGGYTGKLGKSVGGQPDTLHQATRFDALAAYTGSRIRLGAEYFEAHNWNNVTSTAADKSSGWSVFGSYAFTPRISAFGRYDWVNPNQYTNPAAKENYFNAGLSYAVVDGVDLALVYKRDAADNAYVPTSNGVIGGVNHGTYDEFGIWSQIKF</sequence>
<evidence type="ECO:0000313" key="2">
    <source>
        <dbReference type="EMBL" id="MXP27244.1"/>
    </source>
</evidence>